<reference evidence="1 2" key="1">
    <citation type="submission" date="2023-05" db="EMBL/GenBank/DDBJ databases">
        <authorList>
            <person name="Guo Y."/>
        </authorList>
    </citation>
    <scope>NUCLEOTIDE SEQUENCE [LARGE SCALE GENOMIC DNA]</scope>
    <source>
        <strain evidence="1 2">GR2756</strain>
    </source>
</reference>
<name>A0ABU3QAI3_9SPHN</name>
<keyword evidence="2" id="KW-1185">Reference proteome</keyword>
<sequence length="146" mass="15650">MIDPVVDPVAADPSRPEAGEWVEGDVAGRKAIVFDPVAGGPVFAMFCDTRDGLVLERRRLLPSGPHRMMEIAFGDARESLATNEVSNNGPVLRAQLPFNSELFTRLRDFEGAISITVGRSQPLVLPADPLIPELVRKCITGATAGA</sequence>
<evidence type="ECO:0000313" key="1">
    <source>
        <dbReference type="EMBL" id="MDT9600139.1"/>
    </source>
</evidence>
<dbReference type="EMBL" id="JAVUPU010000007">
    <property type="protein sequence ID" value="MDT9600139.1"/>
    <property type="molecule type" value="Genomic_DNA"/>
</dbReference>
<dbReference type="Proteomes" id="UP001259572">
    <property type="component" value="Unassembled WGS sequence"/>
</dbReference>
<gene>
    <name evidence="1" type="ORF">RQX22_14355</name>
</gene>
<proteinExistence type="predicted"/>
<comment type="caution">
    <text evidence="1">The sequence shown here is derived from an EMBL/GenBank/DDBJ whole genome shotgun (WGS) entry which is preliminary data.</text>
</comment>
<evidence type="ECO:0000313" key="2">
    <source>
        <dbReference type="Proteomes" id="UP001259572"/>
    </source>
</evidence>
<protein>
    <submittedName>
        <fullName evidence="1">Uncharacterized protein</fullName>
    </submittedName>
</protein>
<dbReference type="RefSeq" id="WP_315727237.1">
    <property type="nucleotide sequence ID" value="NZ_JAVUPU010000007.1"/>
</dbReference>
<accession>A0ABU3QAI3</accession>
<organism evidence="1 2">
    <name type="scientific">Sphingosinicella rhizophila</name>
    <dbReference type="NCBI Taxonomy" id="3050082"/>
    <lineage>
        <taxon>Bacteria</taxon>
        <taxon>Pseudomonadati</taxon>
        <taxon>Pseudomonadota</taxon>
        <taxon>Alphaproteobacteria</taxon>
        <taxon>Sphingomonadales</taxon>
        <taxon>Sphingosinicellaceae</taxon>
        <taxon>Sphingosinicella</taxon>
    </lineage>
</organism>